<dbReference type="SUPFAM" id="SSF46689">
    <property type="entry name" value="Homeodomain-like"/>
    <property type="match status" value="1"/>
</dbReference>
<dbReference type="EMBL" id="FTOC01000002">
    <property type="protein sequence ID" value="SIS40662.1"/>
    <property type="molecule type" value="Genomic_DNA"/>
</dbReference>
<dbReference type="PROSITE" id="PS01081">
    <property type="entry name" value="HTH_TETR_1"/>
    <property type="match status" value="1"/>
</dbReference>
<evidence type="ECO:0000256" key="4">
    <source>
        <dbReference type="ARBA" id="ARBA00023163"/>
    </source>
</evidence>
<evidence type="ECO:0000313" key="8">
    <source>
        <dbReference type="Proteomes" id="UP000187608"/>
    </source>
</evidence>
<accession>A0A1N7IU98</accession>
<reference evidence="8" key="1">
    <citation type="submission" date="2017-01" db="EMBL/GenBank/DDBJ databases">
        <authorList>
            <person name="Varghese N."/>
            <person name="Submissions S."/>
        </authorList>
    </citation>
    <scope>NUCLEOTIDE SEQUENCE [LARGE SCALE GENOMIC DNA]</scope>
    <source>
        <strain evidence="8">DSM 23127</strain>
    </source>
</reference>
<dbReference type="PANTHER" id="PTHR43479:SF22">
    <property type="entry name" value="TRANSCRIPTIONAL REGULATOR, TETR FAMILY"/>
    <property type="match status" value="1"/>
</dbReference>
<sequence length="284" mass="32918">MDEKSISIMQSAIKLFAKKGFSSTSVQEIAKNAGISKGAFYLHFSSKDELLFALFDYYYNQMKSKIDACADEPDPRRKFVEQLTVMFEEIASHREFIIMQIREQTIPFNEDIETFTMRMRYESYQFYQNHIIAIYGEKAKEISFETSILIEGMYKAYLELILVEGAHIDYRDLAEALLKRVDYLVDGFLKNEDSPVLTKSFMSELIPADFLAERSPTIQEMIEEQETTASDEEKETLAILKEELDSSSPRTAIIRGMLAILKENSQFKELVTRVEENYPVTRAR</sequence>
<dbReference type="PRINTS" id="PR00455">
    <property type="entry name" value="HTHTETR"/>
</dbReference>
<gene>
    <name evidence="7" type="ORF">SAMN05421687_102232</name>
</gene>
<keyword evidence="2" id="KW-0805">Transcription regulation</keyword>
<dbReference type="GO" id="GO:0045892">
    <property type="term" value="P:negative regulation of DNA-templated transcription"/>
    <property type="evidence" value="ECO:0007669"/>
    <property type="project" value="UniProtKB-ARBA"/>
</dbReference>
<dbReference type="OrthoDB" id="9812993at2"/>
<protein>
    <submittedName>
        <fullName evidence="7">Transcriptional regulator, TetR family</fullName>
    </submittedName>
</protein>
<keyword evidence="3 5" id="KW-0238">DNA-binding</keyword>
<evidence type="ECO:0000256" key="3">
    <source>
        <dbReference type="ARBA" id="ARBA00023125"/>
    </source>
</evidence>
<dbReference type="FunFam" id="1.10.10.60:FF:000141">
    <property type="entry name" value="TetR family transcriptional regulator"/>
    <property type="match status" value="1"/>
</dbReference>
<feature type="domain" description="HTH tetR-type" evidence="6">
    <location>
        <begin position="2"/>
        <end position="62"/>
    </location>
</feature>
<dbReference type="AlphaFoldDB" id="A0A1N7IU98"/>
<dbReference type="Gene3D" id="1.10.357.10">
    <property type="entry name" value="Tetracycline Repressor, domain 2"/>
    <property type="match status" value="1"/>
</dbReference>
<feature type="DNA-binding region" description="H-T-H motif" evidence="5">
    <location>
        <begin position="25"/>
        <end position="44"/>
    </location>
</feature>
<dbReference type="InterPro" id="IPR009057">
    <property type="entry name" value="Homeodomain-like_sf"/>
</dbReference>
<keyword evidence="4" id="KW-0804">Transcription</keyword>
<evidence type="ECO:0000313" key="7">
    <source>
        <dbReference type="EMBL" id="SIS40662.1"/>
    </source>
</evidence>
<dbReference type="InterPro" id="IPR001647">
    <property type="entry name" value="HTH_TetR"/>
</dbReference>
<dbReference type="InterPro" id="IPR023772">
    <property type="entry name" value="DNA-bd_HTH_TetR-type_CS"/>
</dbReference>
<dbReference type="GO" id="GO:0003677">
    <property type="term" value="F:DNA binding"/>
    <property type="evidence" value="ECO:0007669"/>
    <property type="project" value="UniProtKB-UniRule"/>
</dbReference>
<keyword evidence="1" id="KW-0678">Repressor</keyword>
<dbReference type="RefSeq" id="WP_076557139.1">
    <property type="nucleotide sequence ID" value="NZ_FTOC01000002.1"/>
</dbReference>
<dbReference type="PROSITE" id="PS50977">
    <property type="entry name" value="HTH_TETR_2"/>
    <property type="match status" value="1"/>
</dbReference>
<evidence type="ECO:0000256" key="1">
    <source>
        <dbReference type="ARBA" id="ARBA00022491"/>
    </source>
</evidence>
<evidence type="ECO:0000259" key="6">
    <source>
        <dbReference type="PROSITE" id="PS50977"/>
    </source>
</evidence>
<dbReference type="Pfam" id="PF00440">
    <property type="entry name" value="TetR_N"/>
    <property type="match status" value="1"/>
</dbReference>
<organism evidence="7 8">
    <name type="scientific">Salimicrobium flavidum</name>
    <dbReference type="NCBI Taxonomy" id="570947"/>
    <lineage>
        <taxon>Bacteria</taxon>
        <taxon>Bacillati</taxon>
        <taxon>Bacillota</taxon>
        <taxon>Bacilli</taxon>
        <taxon>Bacillales</taxon>
        <taxon>Bacillaceae</taxon>
        <taxon>Salimicrobium</taxon>
    </lineage>
</organism>
<dbReference type="STRING" id="570947.SAMN05421687_102232"/>
<dbReference type="Proteomes" id="UP000187608">
    <property type="component" value="Unassembled WGS sequence"/>
</dbReference>
<keyword evidence="8" id="KW-1185">Reference proteome</keyword>
<proteinExistence type="predicted"/>
<dbReference type="InterPro" id="IPR050624">
    <property type="entry name" value="HTH-type_Tx_Regulator"/>
</dbReference>
<evidence type="ECO:0000256" key="2">
    <source>
        <dbReference type="ARBA" id="ARBA00023015"/>
    </source>
</evidence>
<evidence type="ECO:0000256" key="5">
    <source>
        <dbReference type="PROSITE-ProRule" id="PRU00335"/>
    </source>
</evidence>
<name>A0A1N7IU98_9BACI</name>
<dbReference type="PANTHER" id="PTHR43479">
    <property type="entry name" value="ACREF/ENVCD OPERON REPRESSOR-RELATED"/>
    <property type="match status" value="1"/>
</dbReference>